<evidence type="ECO:0000313" key="2">
    <source>
        <dbReference type="Proteomes" id="UP000001548"/>
    </source>
</evidence>
<dbReference type="VEuPathDB" id="GiardiaDB:GL50803_9365"/>
<dbReference type="InterPro" id="IPR053083">
    <property type="entry name" value="TF_kinase-domain_protein"/>
</dbReference>
<dbReference type="Gene3D" id="1.10.510.10">
    <property type="entry name" value="Transferase(Phosphotransferase) domain 1"/>
    <property type="match status" value="1"/>
</dbReference>
<dbReference type="Proteomes" id="UP000001548">
    <property type="component" value="Unassembled WGS sequence"/>
</dbReference>
<dbReference type="SUPFAM" id="SSF56112">
    <property type="entry name" value="Protein kinase-like (PK-like)"/>
    <property type="match status" value="1"/>
</dbReference>
<dbReference type="InterPro" id="IPR011009">
    <property type="entry name" value="Kinase-like_dom_sf"/>
</dbReference>
<dbReference type="EMBL" id="AACB03000002">
    <property type="protein sequence ID" value="KAE8303814.1"/>
    <property type="molecule type" value="Genomic_DNA"/>
</dbReference>
<dbReference type="GeneID" id="5702665"/>
<keyword evidence="2" id="KW-1185">Reference proteome</keyword>
<accession>A8B503</accession>
<dbReference type="RefSeq" id="XP_001709741.1">
    <property type="nucleotide sequence ID" value="XM_001709689.1"/>
</dbReference>
<proteinExistence type="predicted"/>
<dbReference type="AlphaFoldDB" id="A8B503"/>
<keyword evidence="1" id="KW-0418">Kinase</keyword>
<dbReference type="InterPro" id="IPR000719">
    <property type="entry name" value="Prot_kinase_dom"/>
</dbReference>
<comment type="caution">
    <text evidence="1">The sequence shown here is derived from an EMBL/GenBank/DDBJ whole genome shotgun (WGS) entry which is preliminary data.</text>
</comment>
<sequence length="946" mass="106451">MSDEQLGAKYTRQDLILTSELACVYRVFYRELDMQLLMHEYTLQGAKYSDELHAHLAAMQELDHIYLDSLVDSISLDSGIKLCAIYDLHDHGSISQVMSSYTEQKIPINENMVWEISAQIISALRYLHSHSSAANRGLPYTHGNLRPSNILVTDSNKLVLTAYGFSLNDPRIKHLCEPDWQYAAPEVLSSQSSGDYMPHSDMFSLGLILLEMCTGTPASCQRREDALDVLNNLQLPLSISGYSIDLLEFIKKLLQVDPSCRMTAAEAANHPGIIEGLNRVSTSRHCSLETIITQEDLQNTEQSDISLAIPENLMSKHLSLAPEPEDRTDEIAQLLELIANDNLEKLLVCQQFNNDCFAQHERVTTYLKTPDVICRLLTLAFVPIEQCSEKSAEKMTALVMHQLQGEAISVIQECGYGAVVLESLLLHPYLLNIPFSMLSKFIEEYEAGVLPRRLVYSKYDIILSSFNKLILSIISSPSRLPGLFSALSNENTSWMSLWIQGIVNPHINEALRKLLLDQECRRNLTYKKLDAFVGELDLIGRLLKHLITSDSIEAYANLESAAHILLQILTARVPFLNLRVLAGTEAVIERVLSPTMNTPEAYPRLLILLDFIVCVTSVVICKSTVICLRSRQKINDLLMDTNAVGIDSAMLLSCLEANDRAEMQLFLGTFSAIEGLFARIEDLLSTVSNPMINYLWIDFVARSLQITNDVRTEIYKYQNNCLPNDGIDSASFNVPYAYGLKPIGYGMLLGPNSVARTGASGVRNTVGLDDTFLLDANTVISVSIYTICKKLTETNLLYLFAQHAAANPSFTIYHVRFVKIMHLVFEYGRIDFRVLDNGLKRSRLFGFYEAMSGQYLHRQQQRLPTDKMHCSFTCHLVFFLRQVMKIATFGSQYAWEAEGKSDQLPKNLADLKRLLAKVDDENADKIGQLLISSNFLERFSSIFLSK</sequence>
<reference evidence="1 2" key="1">
    <citation type="journal article" date="2007" name="Science">
        <title>Genomic minimalism in the early diverging intestinal parasite Giardia lamblia.</title>
        <authorList>
            <person name="Morrison H.G."/>
            <person name="McArthur A.G."/>
            <person name="Gillin F.D."/>
            <person name="Aley S.B."/>
            <person name="Adam R.D."/>
            <person name="Olsen G.J."/>
            <person name="Best A.A."/>
            <person name="Cande W.Z."/>
            <person name="Chen F."/>
            <person name="Cipriano M.J."/>
            <person name="Davids B.J."/>
            <person name="Dawson S.C."/>
            <person name="Elmendorf H.G."/>
            <person name="Hehl A.B."/>
            <person name="Holder M.E."/>
            <person name="Huse S.M."/>
            <person name="Kim U.U."/>
            <person name="Lasek-Nesselquist E."/>
            <person name="Manning G."/>
            <person name="Nigam A."/>
            <person name="Nixon J.E."/>
            <person name="Palm D."/>
            <person name="Passamaneck N.E."/>
            <person name="Prabhu A."/>
            <person name="Reich C.I."/>
            <person name="Reiner D.S."/>
            <person name="Samuelson J."/>
            <person name="Svard S.G."/>
            <person name="Sogin M.L."/>
        </authorList>
    </citation>
    <scope>NUCLEOTIDE SEQUENCE [LARGE SCALE GENOMIC DNA]</scope>
    <source>
        <strain evidence="1 2">WB C6</strain>
    </source>
</reference>
<name>A8B503_GIAIC</name>
<dbReference type="PANTHER" id="PTHR44305:SF24">
    <property type="entry name" value="TYROSINE-PROTEIN KINASE C03B1.5-RELATED"/>
    <property type="match status" value="1"/>
</dbReference>
<dbReference type="STRING" id="184922.A8B503"/>
<protein>
    <submittedName>
        <fullName evidence="1">Kinase, NEK</fullName>
    </submittedName>
</protein>
<dbReference type="GO" id="GO:0005524">
    <property type="term" value="F:ATP binding"/>
    <property type="evidence" value="ECO:0007669"/>
    <property type="project" value="InterPro"/>
</dbReference>
<gene>
    <name evidence="1" type="ORF">GL50803_009365</name>
</gene>
<organism evidence="1 2">
    <name type="scientific">Giardia intestinalis (strain ATCC 50803 / WB clone C6)</name>
    <name type="common">Giardia lamblia</name>
    <dbReference type="NCBI Taxonomy" id="184922"/>
    <lineage>
        <taxon>Eukaryota</taxon>
        <taxon>Metamonada</taxon>
        <taxon>Diplomonadida</taxon>
        <taxon>Hexamitidae</taxon>
        <taxon>Giardiinae</taxon>
        <taxon>Giardia</taxon>
    </lineage>
</organism>
<dbReference type="HOGENOM" id="CLU_310902_0_0_1"/>
<dbReference type="PROSITE" id="PS50011">
    <property type="entry name" value="PROTEIN_KINASE_DOM"/>
    <property type="match status" value="1"/>
</dbReference>
<evidence type="ECO:0000313" key="1">
    <source>
        <dbReference type="EMBL" id="KAE8303814.1"/>
    </source>
</evidence>
<dbReference type="KEGG" id="gla:GL50803_009365"/>
<dbReference type="PANTHER" id="PTHR44305">
    <property type="entry name" value="SI:DKEY-192D15.2-RELATED"/>
    <property type="match status" value="1"/>
</dbReference>
<keyword evidence="1" id="KW-0808">Transferase</keyword>
<dbReference type="GO" id="GO:0004672">
    <property type="term" value="F:protein kinase activity"/>
    <property type="evidence" value="ECO:0007669"/>
    <property type="project" value="InterPro"/>
</dbReference>
<dbReference type="CDD" id="cd00180">
    <property type="entry name" value="PKc"/>
    <property type="match status" value="1"/>
</dbReference>
<dbReference type="Pfam" id="PF00069">
    <property type="entry name" value="Pkinase"/>
    <property type="match status" value="1"/>
</dbReference>
<dbReference type="OMA" id="NYLWIDF"/>